<name>A0A369QI29_9BACT</name>
<evidence type="ECO:0008006" key="4">
    <source>
        <dbReference type="Google" id="ProtNLM"/>
    </source>
</evidence>
<organism evidence="2 3">
    <name type="scientific">Adhaeribacter pallidiroseus</name>
    <dbReference type="NCBI Taxonomy" id="2072847"/>
    <lineage>
        <taxon>Bacteria</taxon>
        <taxon>Pseudomonadati</taxon>
        <taxon>Bacteroidota</taxon>
        <taxon>Cytophagia</taxon>
        <taxon>Cytophagales</taxon>
        <taxon>Hymenobacteraceae</taxon>
        <taxon>Adhaeribacter</taxon>
    </lineage>
</organism>
<keyword evidence="3" id="KW-1185">Reference proteome</keyword>
<proteinExistence type="predicted"/>
<dbReference type="RefSeq" id="WP_115372319.1">
    <property type="nucleotide sequence ID" value="NZ_QASA01000001.1"/>
</dbReference>
<feature type="transmembrane region" description="Helical" evidence="1">
    <location>
        <begin position="6"/>
        <end position="24"/>
    </location>
</feature>
<comment type="caution">
    <text evidence="2">The sequence shown here is derived from an EMBL/GenBank/DDBJ whole genome shotgun (WGS) entry which is preliminary data.</text>
</comment>
<evidence type="ECO:0000256" key="1">
    <source>
        <dbReference type="SAM" id="Phobius"/>
    </source>
</evidence>
<feature type="transmembrane region" description="Helical" evidence="1">
    <location>
        <begin position="102"/>
        <end position="125"/>
    </location>
</feature>
<sequence>MYSDLLFAVVSIFLLVGGIIKIKNGKYLKKQGKRVKGVIYSLVWERDIYYPVVRFKTTEEVWITKKLNSGTNPSMHSEGEKVLLLYDPEDPDLVEINSEISLTIIPVISIILGWAGLIYVVLSLFDLV</sequence>
<accession>A0A369QI29</accession>
<dbReference type="AlphaFoldDB" id="A0A369QI29"/>
<keyword evidence="1" id="KW-0812">Transmembrane</keyword>
<gene>
    <name evidence="2" type="ORF">AHMF7616_01536</name>
</gene>
<keyword evidence="1" id="KW-0472">Membrane</keyword>
<evidence type="ECO:0000313" key="2">
    <source>
        <dbReference type="EMBL" id="RDC62937.1"/>
    </source>
</evidence>
<dbReference type="Proteomes" id="UP000253919">
    <property type="component" value="Unassembled WGS sequence"/>
</dbReference>
<reference evidence="2 3" key="1">
    <citation type="submission" date="2018-04" db="EMBL/GenBank/DDBJ databases">
        <title>Adhaeribacter sp. HMF7616 genome sequencing and assembly.</title>
        <authorList>
            <person name="Kang H."/>
            <person name="Kang J."/>
            <person name="Cha I."/>
            <person name="Kim H."/>
            <person name="Joh K."/>
        </authorList>
    </citation>
    <scope>NUCLEOTIDE SEQUENCE [LARGE SCALE GENOMIC DNA]</scope>
    <source>
        <strain evidence="2 3">HMF7616</strain>
    </source>
</reference>
<dbReference type="EMBL" id="QASA01000001">
    <property type="protein sequence ID" value="RDC62937.1"/>
    <property type="molecule type" value="Genomic_DNA"/>
</dbReference>
<dbReference type="OrthoDB" id="884541at2"/>
<keyword evidence="1" id="KW-1133">Transmembrane helix</keyword>
<evidence type="ECO:0000313" key="3">
    <source>
        <dbReference type="Proteomes" id="UP000253919"/>
    </source>
</evidence>
<protein>
    <recommendedName>
        <fullName evidence="4">DUF3592 domain-containing protein</fullName>
    </recommendedName>
</protein>